<evidence type="ECO:0000313" key="2">
    <source>
        <dbReference type="Proteomes" id="UP000816034"/>
    </source>
</evidence>
<proteinExistence type="predicted"/>
<dbReference type="EMBL" id="PYSW02000053">
    <property type="protein sequence ID" value="KAG2373577.1"/>
    <property type="molecule type" value="Genomic_DNA"/>
</dbReference>
<accession>A0AA88G911</accession>
<reference evidence="1 2" key="1">
    <citation type="journal article" date="2018" name="BMC Genomics">
        <title>The genome of Naegleria lovaniensis, the basis for a comparative approach to unravel pathogenicity factors of the human pathogenic amoeba N. fowleri.</title>
        <authorList>
            <person name="Liechti N."/>
            <person name="Schurch N."/>
            <person name="Bruggmann R."/>
            <person name="Wittwer M."/>
        </authorList>
    </citation>
    <scope>NUCLEOTIDE SEQUENCE [LARGE SCALE GENOMIC DNA]</scope>
    <source>
        <strain evidence="1 2">ATCC 30569</strain>
    </source>
</reference>
<dbReference type="PANTHER" id="PTHR32102:SF15">
    <property type="entry name" value="THH1_TOM1_TOM3 DOMAIN-CONTAINING PROTEIN"/>
    <property type="match status" value="1"/>
</dbReference>
<keyword evidence="2" id="KW-1185">Reference proteome</keyword>
<protein>
    <submittedName>
        <fullName evidence="1">Uncharacterized protein</fullName>
    </submittedName>
</protein>
<dbReference type="PANTHER" id="PTHR32102">
    <property type="entry name" value="DUF1084 DOMAIN-CONTAINING PROTEIN-RELATED"/>
    <property type="match status" value="1"/>
</dbReference>
<organism evidence="1 2">
    <name type="scientific">Naegleria lovaniensis</name>
    <name type="common">Amoeba</name>
    <dbReference type="NCBI Taxonomy" id="51637"/>
    <lineage>
        <taxon>Eukaryota</taxon>
        <taxon>Discoba</taxon>
        <taxon>Heterolobosea</taxon>
        <taxon>Tetramitia</taxon>
        <taxon>Eutetramitia</taxon>
        <taxon>Vahlkampfiidae</taxon>
        <taxon>Naegleria</taxon>
    </lineage>
</organism>
<dbReference type="Proteomes" id="UP000816034">
    <property type="component" value="Unassembled WGS sequence"/>
</dbReference>
<gene>
    <name evidence="1" type="ORF">C9374_012040</name>
</gene>
<evidence type="ECO:0000313" key="1">
    <source>
        <dbReference type="EMBL" id="KAG2373577.1"/>
    </source>
</evidence>
<dbReference type="AlphaFoldDB" id="A0AA88G911"/>
<comment type="caution">
    <text evidence="1">The sequence shown here is derived from an EMBL/GenBank/DDBJ whole genome shotgun (WGS) entry which is preliminary data.</text>
</comment>
<sequence length="848" mass="94075">MLLHFSGPCSIIQKLSMWKMRLMKESSLRKAMITLVAMIMLVLFPTGTLCYTQEPSLNSNNNLNRMIDRGHSLHKQWHHVLTRAARMIPGTPLPTQYSVWNEPIPIGTLMNCTSSQIHQARESLNEMMNYLQQPLNVTPDVVLAKVVEFSLTQATQVYGCSELINPMILQRTDSILPLIHTKACTYENHSDPLYLKDPCCSPQAALTACCAPRTVPFKTQRITQFNSTFIAQTCQSPKETEIFVYNYYRQYIEETLPLCQSGFDLFTSKINAFVDGITQCSVESSAAAAASGLYGLPTLDQVNEFAACWIDTLPKSAIRNALTLMGQSIHEYNRKSKDELITLFKYFMIDQYGQDSCEDSMGTVRYGYSQEDCEQPVCNVDSSLPLENCTGQVCGTECHTVSFGNATYCKQEQTQFNDPTSCEASKGCFYDALRLVDDTSFSNESACAASGKCSQSLCAHECSKSKCESMGICERFPVIAGKFSSHSDIYCVYTPMVSDGKTICKNNDTLTVIGCITEQVQSALACDSMKASPISYPSTSSECLKWTLCKEDTGAFSFKNSTSCAQCGGTVVSPFRWTSASWVPGQYRSMNQWIGRTAITGFAKQRRALDMVAVMSLSYRLVAMDVFPMLLSYVSCIAEPVLTALNQVVCDCVDRSSSCYSKPFRTSVGFVRANDASVTYSVDQLLSLTFKQINTSCLLNIEREGLMNRVPPSVRTVRNVLTVVDNSNVLVGDGFCVKGASIGDILTMCLKKRDDIAVNSTFYQTPAILAKNSNKNMTEWIYGHKVTYDSTMQQVCVEIQVKQDTSSTFFFPAFIHLDMVVSASPSLHHAMSTLCLVVVLCLFKLVVQ</sequence>
<dbReference type="GO" id="GO:0006935">
    <property type="term" value="P:chemotaxis"/>
    <property type="evidence" value="ECO:0007669"/>
    <property type="project" value="TreeGrafter"/>
</dbReference>
<dbReference type="RefSeq" id="XP_044542751.1">
    <property type="nucleotide sequence ID" value="XM_044687763.1"/>
</dbReference>
<dbReference type="GeneID" id="68104494"/>
<name>A0AA88G911_NAELO</name>